<dbReference type="InterPro" id="IPR029058">
    <property type="entry name" value="AB_hydrolase_fold"/>
</dbReference>
<keyword evidence="4" id="KW-1185">Reference proteome</keyword>
<accession>A0ABU1AFK8</accession>
<evidence type="ECO:0000313" key="3">
    <source>
        <dbReference type="EMBL" id="MDQ8193543.1"/>
    </source>
</evidence>
<dbReference type="Pfam" id="PF00561">
    <property type="entry name" value="Abhydrolase_1"/>
    <property type="match status" value="1"/>
</dbReference>
<dbReference type="GO" id="GO:0016787">
    <property type="term" value="F:hydrolase activity"/>
    <property type="evidence" value="ECO:0007669"/>
    <property type="project" value="UniProtKB-KW"/>
</dbReference>
<gene>
    <name evidence="3" type="ORF">QEH59_03845</name>
</gene>
<dbReference type="PANTHER" id="PTHR10794:SF94">
    <property type="entry name" value="ESTERASE YHET-RELATED"/>
    <property type="match status" value="1"/>
</dbReference>
<protein>
    <submittedName>
        <fullName evidence="3">Alpha/beta fold hydrolase</fullName>
    </submittedName>
</protein>
<dbReference type="PIRSF" id="PIRSF005211">
    <property type="entry name" value="Ab_hydro_YheT"/>
    <property type="match status" value="1"/>
</dbReference>
<keyword evidence="3" id="KW-0378">Hydrolase</keyword>
<dbReference type="EMBL" id="JARXIC010000004">
    <property type="protein sequence ID" value="MDQ8193543.1"/>
    <property type="molecule type" value="Genomic_DNA"/>
</dbReference>
<name>A0ABU1AFK8_9BACT</name>
<comment type="similarity">
    <text evidence="1">Belongs to the AB hydrolase superfamily. AB hydrolase 4 family.</text>
</comment>
<dbReference type="RefSeq" id="WP_308984031.1">
    <property type="nucleotide sequence ID" value="NZ_JARXIC010000004.1"/>
</dbReference>
<dbReference type="SUPFAM" id="SSF53474">
    <property type="entry name" value="alpha/beta-Hydrolases"/>
    <property type="match status" value="1"/>
</dbReference>
<dbReference type="InterPro" id="IPR050960">
    <property type="entry name" value="AB_hydrolase_4_sf"/>
</dbReference>
<evidence type="ECO:0000256" key="1">
    <source>
        <dbReference type="ARBA" id="ARBA00010884"/>
    </source>
</evidence>
<reference evidence="3 4" key="1">
    <citation type="submission" date="2023-04" db="EMBL/GenBank/DDBJ databases">
        <title>A novel bacteria isolated from coastal sediment.</title>
        <authorList>
            <person name="Liu X.-J."/>
            <person name="Du Z.-J."/>
        </authorList>
    </citation>
    <scope>NUCLEOTIDE SEQUENCE [LARGE SCALE GENOMIC DNA]</scope>
    <source>
        <strain evidence="3 4">SDUM461004</strain>
    </source>
</reference>
<evidence type="ECO:0000259" key="2">
    <source>
        <dbReference type="Pfam" id="PF00561"/>
    </source>
</evidence>
<comment type="caution">
    <text evidence="3">The sequence shown here is derived from an EMBL/GenBank/DDBJ whole genome shotgun (WGS) entry which is preliminary data.</text>
</comment>
<dbReference type="InterPro" id="IPR000073">
    <property type="entry name" value="AB_hydrolase_1"/>
</dbReference>
<organism evidence="3 4">
    <name type="scientific">Thalassobacterium sedimentorum</name>
    <dbReference type="NCBI Taxonomy" id="3041258"/>
    <lineage>
        <taxon>Bacteria</taxon>
        <taxon>Pseudomonadati</taxon>
        <taxon>Verrucomicrobiota</taxon>
        <taxon>Opitutia</taxon>
        <taxon>Puniceicoccales</taxon>
        <taxon>Coraliomargaritaceae</taxon>
        <taxon>Thalassobacterium</taxon>
    </lineage>
</organism>
<dbReference type="PANTHER" id="PTHR10794">
    <property type="entry name" value="ABHYDROLASE DOMAIN-CONTAINING PROTEIN"/>
    <property type="match status" value="1"/>
</dbReference>
<dbReference type="Proteomes" id="UP001243717">
    <property type="component" value="Unassembled WGS sequence"/>
</dbReference>
<proteinExistence type="inferred from homology"/>
<dbReference type="InterPro" id="IPR012020">
    <property type="entry name" value="ABHD4"/>
</dbReference>
<feature type="domain" description="AB hydrolase-1" evidence="2">
    <location>
        <begin position="59"/>
        <end position="299"/>
    </location>
</feature>
<dbReference type="Gene3D" id="3.40.50.1820">
    <property type="entry name" value="alpha/beta hydrolase"/>
    <property type="match status" value="1"/>
</dbReference>
<evidence type="ECO:0000313" key="4">
    <source>
        <dbReference type="Proteomes" id="UP001243717"/>
    </source>
</evidence>
<sequence length="318" mass="35586">MNPINYTPPFGLRNAHLQTIYPTLFRKVPVITQARERITTPDDDFIDLDWAQTEGRKQLVVITHGLEGHSRSHYCQGMATAFEQAGWDALIWNFRGCSGEPNQQLCSYHSGATGELQIVLEHIFNTTAYQKIALIGFSLGGNLMLKYLGDLGSKIDSRIHSAVAISVPCDLASSAKQLEHWQNRIYMARFMRSLRHKVREKALRFPGTLNIDGLKKMRTFAEFDEAYTGPIHGFKGAHDYWAKCSCGPVLPNIAIPTLLINALDDPFLTPACFPHQAAATNPNFSLETPSHGGHLGFVTRSHTNEYWSEIRAVNFATN</sequence>